<evidence type="ECO:0000256" key="3">
    <source>
        <dbReference type="SAM" id="Phobius"/>
    </source>
</evidence>
<dbReference type="EMBL" id="CP042997">
    <property type="protein sequence ID" value="QEH31706.1"/>
    <property type="molecule type" value="Genomic_DNA"/>
</dbReference>
<keyword evidence="3" id="KW-0472">Membrane</keyword>
<dbReference type="RefSeq" id="WP_148590379.1">
    <property type="nucleotide sequence ID" value="NZ_CP042997.1"/>
</dbReference>
<dbReference type="Gene3D" id="3.90.550.10">
    <property type="entry name" value="Spore Coat Polysaccharide Biosynthesis Protein SpsA, Chain A"/>
    <property type="match status" value="1"/>
</dbReference>
<dbReference type="PANTHER" id="PTHR43630">
    <property type="entry name" value="POLY-BETA-1,6-N-ACETYL-D-GLUCOSAMINE SYNTHASE"/>
    <property type="match status" value="1"/>
</dbReference>
<dbReference type="Pfam" id="PF00535">
    <property type="entry name" value="Glycos_transf_2"/>
    <property type="match status" value="1"/>
</dbReference>
<evidence type="ECO:0000313" key="5">
    <source>
        <dbReference type="EMBL" id="QEH31706.1"/>
    </source>
</evidence>
<feature type="domain" description="Glycosyltransferase 2-like" evidence="4">
    <location>
        <begin position="33"/>
        <end position="161"/>
    </location>
</feature>
<sequence length="307" mass="35264">MPAAIDTETQALAREASPPCPRTSPRAGKAPVSVIVPVKNEAANLRLCLPALAWADEIFVVDSQSRDETESVAAEFGATVVQFHFNGTYPKKKNWALDSLPFRNEWVLIVDADEVVTPELAAEIARRIDSGEAEGYYLNSQYFFLGRRIRHCGYSECWNLRLFRHELGRYERMPDDTGGRAGDNEAHEHVELAGRALRLDHQLEHHAYPTIAAWVEKHNRYAVWEAAMYERFRDEPIPANIGRGKRFKRLLKKIYLRLPARPAVRFVYSYFLRLGFLDGRPGLVFCTLLAFYDFLCWANVYERKVTR</sequence>
<accession>A0A5B9VT79</accession>
<dbReference type="GO" id="GO:0016740">
    <property type="term" value="F:transferase activity"/>
    <property type="evidence" value="ECO:0007669"/>
    <property type="project" value="UniProtKB-KW"/>
</dbReference>
<evidence type="ECO:0000259" key="4">
    <source>
        <dbReference type="Pfam" id="PF00535"/>
    </source>
</evidence>
<evidence type="ECO:0000256" key="1">
    <source>
        <dbReference type="ARBA" id="ARBA00038494"/>
    </source>
</evidence>
<dbReference type="OrthoDB" id="9815923at2"/>
<dbReference type="KEGG" id="agv:OJF2_01710"/>
<keyword evidence="5" id="KW-0808">Transferase</keyword>
<dbReference type="SUPFAM" id="SSF53448">
    <property type="entry name" value="Nucleotide-diphospho-sugar transferases"/>
    <property type="match status" value="1"/>
</dbReference>
<organism evidence="5 6">
    <name type="scientific">Aquisphaera giovannonii</name>
    <dbReference type="NCBI Taxonomy" id="406548"/>
    <lineage>
        <taxon>Bacteria</taxon>
        <taxon>Pseudomonadati</taxon>
        <taxon>Planctomycetota</taxon>
        <taxon>Planctomycetia</taxon>
        <taxon>Isosphaerales</taxon>
        <taxon>Isosphaeraceae</taxon>
        <taxon>Aquisphaera</taxon>
    </lineage>
</organism>
<name>A0A5B9VT79_9BACT</name>
<dbReference type="CDD" id="cd02511">
    <property type="entry name" value="Beta4Glucosyltransferase"/>
    <property type="match status" value="1"/>
</dbReference>
<evidence type="ECO:0000313" key="6">
    <source>
        <dbReference type="Proteomes" id="UP000324233"/>
    </source>
</evidence>
<dbReference type="AlphaFoldDB" id="A0A5B9VT79"/>
<dbReference type="InterPro" id="IPR029044">
    <property type="entry name" value="Nucleotide-diphossugar_trans"/>
</dbReference>
<feature type="region of interest" description="Disordered" evidence="2">
    <location>
        <begin position="1"/>
        <end position="28"/>
    </location>
</feature>
<proteinExistence type="inferred from homology"/>
<keyword evidence="3" id="KW-1133">Transmembrane helix</keyword>
<keyword evidence="3" id="KW-0812">Transmembrane</keyword>
<feature type="transmembrane region" description="Helical" evidence="3">
    <location>
        <begin position="282"/>
        <end position="301"/>
    </location>
</feature>
<reference evidence="5 6" key="1">
    <citation type="submission" date="2019-08" db="EMBL/GenBank/DDBJ databases">
        <title>Deep-cultivation of Planctomycetes and their phenomic and genomic characterization uncovers novel biology.</title>
        <authorList>
            <person name="Wiegand S."/>
            <person name="Jogler M."/>
            <person name="Boedeker C."/>
            <person name="Pinto D."/>
            <person name="Vollmers J."/>
            <person name="Rivas-Marin E."/>
            <person name="Kohn T."/>
            <person name="Peeters S.H."/>
            <person name="Heuer A."/>
            <person name="Rast P."/>
            <person name="Oberbeckmann S."/>
            <person name="Bunk B."/>
            <person name="Jeske O."/>
            <person name="Meyerdierks A."/>
            <person name="Storesund J.E."/>
            <person name="Kallscheuer N."/>
            <person name="Luecker S."/>
            <person name="Lage O.M."/>
            <person name="Pohl T."/>
            <person name="Merkel B.J."/>
            <person name="Hornburger P."/>
            <person name="Mueller R.-W."/>
            <person name="Bruemmer F."/>
            <person name="Labrenz M."/>
            <person name="Spormann A.M."/>
            <person name="Op den Camp H."/>
            <person name="Overmann J."/>
            <person name="Amann R."/>
            <person name="Jetten M.S.M."/>
            <person name="Mascher T."/>
            <person name="Medema M.H."/>
            <person name="Devos D.P."/>
            <person name="Kaster A.-K."/>
            <person name="Ovreas L."/>
            <person name="Rohde M."/>
            <person name="Galperin M.Y."/>
            <person name="Jogler C."/>
        </authorList>
    </citation>
    <scope>NUCLEOTIDE SEQUENCE [LARGE SCALE GENOMIC DNA]</scope>
    <source>
        <strain evidence="5 6">OJF2</strain>
    </source>
</reference>
<keyword evidence="6" id="KW-1185">Reference proteome</keyword>
<gene>
    <name evidence="5" type="ORF">OJF2_01710</name>
</gene>
<protein>
    <submittedName>
        <fullName evidence="5">Glycosyl transferase family 2</fullName>
    </submittedName>
</protein>
<dbReference type="PANTHER" id="PTHR43630:SF2">
    <property type="entry name" value="GLYCOSYLTRANSFERASE"/>
    <property type="match status" value="1"/>
</dbReference>
<dbReference type="InterPro" id="IPR001173">
    <property type="entry name" value="Glyco_trans_2-like"/>
</dbReference>
<comment type="similarity">
    <text evidence="1">Belongs to the glycosyltransferase 2 family. WaaE/KdtX subfamily.</text>
</comment>
<evidence type="ECO:0000256" key="2">
    <source>
        <dbReference type="SAM" id="MobiDB-lite"/>
    </source>
</evidence>
<dbReference type="Proteomes" id="UP000324233">
    <property type="component" value="Chromosome"/>
</dbReference>